<accession>A0ABR4A6Q7</accession>
<proteinExistence type="predicted"/>
<organism evidence="2 3">
    <name type="scientific">Stereocaulon virgatum</name>
    <dbReference type="NCBI Taxonomy" id="373712"/>
    <lineage>
        <taxon>Eukaryota</taxon>
        <taxon>Fungi</taxon>
        <taxon>Dikarya</taxon>
        <taxon>Ascomycota</taxon>
        <taxon>Pezizomycotina</taxon>
        <taxon>Lecanoromycetes</taxon>
        <taxon>OSLEUM clade</taxon>
        <taxon>Lecanoromycetidae</taxon>
        <taxon>Lecanorales</taxon>
        <taxon>Lecanorineae</taxon>
        <taxon>Stereocaulaceae</taxon>
        <taxon>Stereocaulon</taxon>
    </lineage>
</organism>
<evidence type="ECO:0000256" key="1">
    <source>
        <dbReference type="SAM" id="MobiDB-lite"/>
    </source>
</evidence>
<feature type="region of interest" description="Disordered" evidence="1">
    <location>
        <begin position="59"/>
        <end position="164"/>
    </location>
</feature>
<name>A0ABR4A6Q7_9LECA</name>
<feature type="compositionally biased region" description="Basic and acidic residues" evidence="1">
    <location>
        <begin position="113"/>
        <end position="130"/>
    </location>
</feature>
<dbReference type="Proteomes" id="UP001590950">
    <property type="component" value="Unassembled WGS sequence"/>
</dbReference>
<evidence type="ECO:0000313" key="2">
    <source>
        <dbReference type="EMBL" id="KAL2040606.1"/>
    </source>
</evidence>
<comment type="caution">
    <text evidence="2">The sequence shown here is derived from an EMBL/GenBank/DDBJ whole genome shotgun (WGS) entry which is preliminary data.</text>
</comment>
<gene>
    <name evidence="2" type="ORF">N7G274_006585</name>
</gene>
<sequence length="529" mass="59244">MTSSSQHASLLHPSYCINYSSTVAMAEFPAAILSPDRPPQRISLHELYRKDISYSRHFPSISSTPASQSLSSQSPVHSKPHKSRFKEDLDSALQHPELGTHKSEMIDPDQTESEVKERGVRKSKDEERYDSAVSGLDGTTNDAGFGDLKSGTRKKGGKRPARVPNTKGKEALAWLNKALSIIKLTSPGTKIDGLDGIQTQLWKKRLSKKFKRGLVSMYTGLETGALPHATFLPQIFGRVVGSSSLINAPFRAKPSPPNGVLEVSTCKKFPYENFIDVMRAAVEGRPPLSGRDSPFLLLPMKHTNNSFAPPNDRLHAKISPSNPPSPARTNAFKGSRLVQKSIQKHRRALPTHELKATNASLKSGMRQAEKMLSEDVFKNVNHDRSFRRKRNPYVKQNGKTWLKQSFAWAAFRIGRNIAGQSTHYDLPARHPFHDNQLLKALWEEARNAWVETHSGKDEEVLERAERHAVCVTSKILEDRRATRSEGKRVDNVVVRMGGCRRWVDMGWLVTKPKEESTLSLLVRRATAMK</sequence>
<dbReference type="EMBL" id="JBEFKJ010000020">
    <property type="protein sequence ID" value="KAL2040606.1"/>
    <property type="molecule type" value="Genomic_DNA"/>
</dbReference>
<keyword evidence="3" id="KW-1185">Reference proteome</keyword>
<feature type="compositionally biased region" description="Basic residues" evidence="1">
    <location>
        <begin position="151"/>
        <end position="161"/>
    </location>
</feature>
<feature type="compositionally biased region" description="Low complexity" evidence="1">
    <location>
        <begin position="59"/>
        <end position="77"/>
    </location>
</feature>
<reference evidence="2 3" key="1">
    <citation type="submission" date="2024-09" db="EMBL/GenBank/DDBJ databases">
        <title>Rethinking Asexuality: The Enigmatic Case of Functional Sexual Genes in Lepraria (Stereocaulaceae).</title>
        <authorList>
            <person name="Doellman M."/>
            <person name="Sun Y."/>
            <person name="Barcenas-Pena A."/>
            <person name="Lumbsch H.T."/>
            <person name="Grewe F."/>
        </authorList>
    </citation>
    <scope>NUCLEOTIDE SEQUENCE [LARGE SCALE GENOMIC DNA]</scope>
    <source>
        <strain evidence="2 3">Mercado 3170</strain>
    </source>
</reference>
<protein>
    <submittedName>
        <fullName evidence="2">Uncharacterized protein</fullName>
    </submittedName>
</protein>
<evidence type="ECO:0000313" key="3">
    <source>
        <dbReference type="Proteomes" id="UP001590950"/>
    </source>
</evidence>